<organism evidence="1 2">
    <name type="scientific">Acidiphilium iwatense</name>
    <dbReference type="NCBI Taxonomy" id="768198"/>
    <lineage>
        <taxon>Bacteria</taxon>
        <taxon>Pseudomonadati</taxon>
        <taxon>Pseudomonadota</taxon>
        <taxon>Alphaproteobacteria</taxon>
        <taxon>Acetobacterales</taxon>
        <taxon>Acidocellaceae</taxon>
        <taxon>Acidiphilium</taxon>
    </lineage>
</organism>
<dbReference type="EMBL" id="JAKGBZ010000043">
    <property type="protein sequence ID" value="MCF3948240.1"/>
    <property type="molecule type" value="Genomic_DNA"/>
</dbReference>
<gene>
    <name evidence="1" type="ORF">L2A60_16315</name>
</gene>
<keyword evidence="2" id="KW-1185">Reference proteome</keyword>
<comment type="caution">
    <text evidence="1">The sequence shown here is derived from an EMBL/GenBank/DDBJ whole genome shotgun (WGS) entry which is preliminary data.</text>
</comment>
<proteinExistence type="predicted"/>
<evidence type="ECO:0000313" key="1">
    <source>
        <dbReference type="EMBL" id="MCF3948240.1"/>
    </source>
</evidence>
<protein>
    <submittedName>
        <fullName evidence="1">Uncharacterized protein</fullName>
    </submittedName>
</protein>
<accession>A0ABS9DZQ3</accession>
<dbReference type="RefSeq" id="WP_235705522.1">
    <property type="nucleotide sequence ID" value="NZ_JAKGBZ010000043.1"/>
</dbReference>
<sequence>MLMMPVSAAWAEPAKVPAMRSIAGMQVEGCSDHTKPIAVGGVDGFQSFANPANTAILRASCKVSLYIHGYIWTRLPGGDATRRAILAAFKGTGPAVVELGASPDAKSYFGSYYRKTYLAMGVVAHVANVNGARHLSMAQWKAYVGGARADGLKIVAPVFAPNVNRMWHDGVIDAHVWGAIKARALIGGGLTVDAPPSFFFWYTPAYRRFIVHEIRWTKRNRLLSTLIISPNTAGRRFLADTQLMIAYLKARDALPDHYVVENYEPLPYPKHFINLVGSEANGDSVAGIALWMTTLFPARP</sequence>
<name>A0ABS9DZQ3_9PROT</name>
<dbReference type="Proteomes" id="UP001521209">
    <property type="component" value="Unassembled WGS sequence"/>
</dbReference>
<reference evidence="1 2" key="1">
    <citation type="submission" date="2022-01" db="EMBL/GenBank/DDBJ databases">
        <authorList>
            <person name="Won M."/>
            <person name="Kim S.-J."/>
            <person name="Kwon S.-W."/>
        </authorList>
    </citation>
    <scope>NUCLEOTIDE SEQUENCE [LARGE SCALE GENOMIC DNA]</scope>
    <source>
        <strain evidence="1 2">KCTC 23505</strain>
    </source>
</reference>
<evidence type="ECO:0000313" key="2">
    <source>
        <dbReference type="Proteomes" id="UP001521209"/>
    </source>
</evidence>